<feature type="transmembrane region" description="Helical" evidence="1">
    <location>
        <begin position="211"/>
        <end position="232"/>
    </location>
</feature>
<evidence type="ECO:0000259" key="2">
    <source>
        <dbReference type="SMART" id="SM00014"/>
    </source>
</evidence>
<dbReference type="EMBL" id="SPKJ01000022">
    <property type="protein sequence ID" value="MYZ47859.1"/>
    <property type="molecule type" value="Genomic_DNA"/>
</dbReference>
<dbReference type="CDD" id="cd03392">
    <property type="entry name" value="PAP2_like_2"/>
    <property type="match status" value="1"/>
</dbReference>
<organism evidence="3 4">
    <name type="scientific">Propylenella binzhouense</name>
    <dbReference type="NCBI Taxonomy" id="2555902"/>
    <lineage>
        <taxon>Bacteria</taxon>
        <taxon>Pseudomonadati</taxon>
        <taxon>Pseudomonadota</taxon>
        <taxon>Alphaproteobacteria</taxon>
        <taxon>Hyphomicrobiales</taxon>
        <taxon>Propylenellaceae</taxon>
        <taxon>Propylenella</taxon>
    </lineage>
</organism>
<dbReference type="SUPFAM" id="SSF48317">
    <property type="entry name" value="Acid phosphatase/Vanadium-dependent haloperoxidase"/>
    <property type="match status" value="1"/>
</dbReference>
<protein>
    <submittedName>
        <fullName evidence="3">Phosphatase PAP2 family protein</fullName>
    </submittedName>
</protein>
<accession>A0A964T3X8</accession>
<feature type="transmembrane region" description="Helical" evidence="1">
    <location>
        <begin position="183"/>
        <end position="205"/>
    </location>
</feature>
<keyword evidence="1" id="KW-0472">Membrane</keyword>
<dbReference type="InterPro" id="IPR000326">
    <property type="entry name" value="PAP2/HPO"/>
</dbReference>
<feature type="transmembrane region" description="Helical" evidence="1">
    <location>
        <begin position="150"/>
        <end position="171"/>
    </location>
</feature>
<gene>
    <name evidence="3" type="ORF">E4O86_09060</name>
</gene>
<feature type="transmembrane region" description="Helical" evidence="1">
    <location>
        <begin position="112"/>
        <end position="130"/>
    </location>
</feature>
<keyword evidence="1" id="KW-1133">Transmembrane helix</keyword>
<comment type="caution">
    <text evidence="3">The sequence shown here is derived from an EMBL/GenBank/DDBJ whole genome shotgun (WGS) entry which is preliminary data.</text>
</comment>
<feature type="domain" description="Phosphatidic acid phosphatase type 2/haloperoxidase" evidence="2">
    <location>
        <begin position="112"/>
        <end position="226"/>
    </location>
</feature>
<dbReference type="SMART" id="SM00014">
    <property type="entry name" value="acidPPc"/>
    <property type="match status" value="1"/>
</dbReference>
<dbReference type="RefSeq" id="WP_161140205.1">
    <property type="nucleotide sequence ID" value="NZ_SPKJ01000022.1"/>
</dbReference>
<dbReference type="InterPro" id="IPR036938">
    <property type="entry name" value="PAP2/HPO_sf"/>
</dbReference>
<dbReference type="PANTHER" id="PTHR14969">
    <property type="entry name" value="SPHINGOSINE-1-PHOSPHATE PHOSPHOHYDROLASE"/>
    <property type="match status" value="1"/>
</dbReference>
<dbReference type="Pfam" id="PF01569">
    <property type="entry name" value="PAP2"/>
    <property type="match status" value="1"/>
</dbReference>
<sequence>MNAYYQAGVALFRRSLALARAEIATLAILLVIAGGSWTFVELAEEVREGSTAAFDRAIILALRNPANLSDPLGPRWFEEMMRDVTALGSTFFITLSAVLVVVYLLMIRKRGAALMVLFSVAGGTLLSFSLKRVFERSRPDLVPHGAEVYTASFPSGHATLSAVTFLTLGVLLTRLEPKRRLKVFFLAVSVGLTLIVGGSRIYLGVHWPTDILAGWALGSAWAMFVWLVALWLQRRGEVEQSVDADVDDGDAPARR</sequence>
<reference evidence="3" key="1">
    <citation type="submission" date="2019-03" db="EMBL/GenBank/DDBJ databases">
        <title>Afifella sp. nov., isolated from activated sludge.</title>
        <authorList>
            <person name="Li Q."/>
            <person name="Liu Y."/>
        </authorList>
    </citation>
    <scope>NUCLEOTIDE SEQUENCE</scope>
    <source>
        <strain evidence="3">L72</strain>
    </source>
</reference>
<feature type="transmembrane region" description="Helical" evidence="1">
    <location>
        <begin position="84"/>
        <end position="105"/>
    </location>
</feature>
<name>A0A964T3X8_9HYPH</name>
<proteinExistence type="predicted"/>
<feature type="transmembrane region" description="Helical" evidence="1">
    <location>
        <begin position="21"/>
        <end position="40"/>
    </location>
</feature>
<keyword evidence="1" id="KW-0812">Transmembrane</keyword>
<dbReference type="Gene3D" id="1.20.144.10">
    <property type="entry name" value="Phosphatidic acid phosphatase type 2/haloperoxidase"/>
    <property type="match status" value="2"/>
</dbReference>
<dbReference type="OrthoDB" id="9801622at2"/>
<dbReference type="PANTHER" id="PTHR14969:SF13">
    <property type="entry name" value="AT30094P"/>
    <property type="match status" value="1"/>
</dbReference>
<evidence type="ECO:0000313" key="4">
    <source>
        <dbReference type="Proteomes" id="UP000773614"/>
    </source>
</evidence>
<evidence type="ECO:0000313" key="3">
    <source>
        <dbReference type="EMBL" id="MYZ47859.1"/>
    </source>
</evidence>
<evidence type="ECO:0000256" key="1">
    <source>
        <dbReference type="SAM" id="Phobius"/>
    </source>
</evidence>
<dbReference type="AlphaFoldDB" id="A0A964T3X8"/>
<dbReference type="Proteomes" id="UP000773614">
    <property type="component" value="Unassembled WGS sequence"/>
</dbReference>
<keyword evidence="4" id="KW-1185">Reference proteome</keyword>